<dbReference type="InterPro" id="IPR007137">
    <property type="entry name" value="DUF348"/>
</dbReference>
<dbReference type="GO" id="GO:0004553">
    <property type="term" value="F:hydrolase activity, hydrolyzing O-glycosyl compounds"/>
    <property type="evidence" value="ECO:0007669"/>
    <property type="project" value="InterPro"/>
</dbReference>
<dbReference type="AlphaFoldDB" id="A0A9D2Q1Y6"/>
<dbReference type="InterPro" id="IPR011098">
    <property type="entry name" value="G5_dom"/>
</dbReference>
<evidence type="ECO:0000313" key="4">
    <source>
        <dbReference type="EMBL" id="HJC71362.1"/>
    </source>
</evidence>
<dbReference type="InterPro" id="IPR059180">
    <property type="entry name" value="3D_YorM"/>
</dbReference>
<dbReference type="SMART" id="SM01208">
    <property type="entry name" value="G5"/>
    <property type="match status" value="1"/>
</dbReference>
<keyword evidence="1 2" id="KW-0732">Signal</keyword>
<reference evidence="4" key="1">
    <citation type="journal article" date="2021" name="PeerJ">
        <title>Extensive microbial diversity within the chicken gut microbiome revealed by metagenomics and culture.</title>
        <authorList>
            <person name="Gilroy R."/>
            <person name="Ravi A."/>
            <person name="Getino M."/>
            <person name="Pursley I."/>
            <person name="Horton D.L."/>
            <person name="Alikhan N.F."/>
            <person name="Baker D."/>
            <person name="Gharbi K."/>
            <person name="Hall N."/>
            <person name="Watson M."/>
            <person name="Adriaenssens E.M."/>
            <person name="Foster-Nyarko E."/>
            <person name="Jarju S."/>
            <person name="Secka A."/>
            <person name="Antonio M."/>
            <person name="Oren A."/>
            <person name="Chaudhuri R.R."/>
            <person name="La Ragione R."/>
            <person name="Hildebrand F."/>
            <person name="Pallen M.J."/>
        </authorList>
    </citation>
    <scope>NUCLEOTIDE SEQUENCE</scope>
    <source>
        <strain evidence="4">5933</strain>
    </source>
</reference>
<feature type="domain" description="G5" evidence="3">
    <location>
        <begin position="152"/>
        <end position="235"/>
    </location>
</feature>
<accession>A0A9D2Q1Y6</accession>
<dbReference type="InterPro" id="IPR010611">
    <property type="entry name" value="3D_dom"/>
</dbReference>
<gene>
    <name evidence="4" type="ORF">H9698_01015</name>
</gene>
<dbReference type="InterPro" id="IPR036908">
    <property type="entry name" value="RlpA-like_sf"/>
</dbReference>
<name>A0A9D2Q1Y6_9FIRM</name>
<comment type="caution">
    <text evidence="4">The sequence shown here is derived from an EMBL/GenBank/DDBJ whole genome shotgun (WGS) entry which is preliminary data.</text>
</comment>
<organism evidence="4 5">
    <name type="scientific">Candidatus Ruthenibacterium merdavium</name>
    <dbReference type="NCBI Taxonomy" id="2838752"/>
    <lineage>
        <taxon>Bacteria</taxon>
        <taxon>Bacillati</taxon>
        <taxon>Bacillota</taxon>
        <taxon>Clostridia</taxon>
        <taxon>Eubacteriales</taxon>
        <taxon>Oscillospiraceae</taxon>
        <taxon>Ruthenibacterium</taxon>
    </lineage>
</organism>
<evidence type="ECO:0000256" key="1">
    <source>
        <dbReference type="ARBA" id="ARBA00022729"/>
    </source>
</evidence>
<feature type="chain" id="PRO_5038459732" evidence="2">
    <location>
        <begin position="24"/>
        <end position="352"/>
    </location>
</feature>
<dbReference type="Pfam" id="PF07501">
    <property type="entry name" value="G5"/>
    <property type="match status" value="1"/>
</dbReference>
<sequence length="352" mass="38697">MTKRKEHLVLALRRMMPRLAALACCAVSVSAAFFVMDQKFRIVTVTDTDSPQVQHVYAGTSDEEILLEAADCSLGQHDAAVLAARSDGDVELNILRAFNVSIEADGDDDGVQVAYGTVAQALEKAGVVLSGDDYTEPALDTLVQEGMQEIVVHRVTYEERTQTEPVPFETEYVVEGDPESSRYEHDILRSEGVDGEQVVTLRDRYVDGVYERSEVVNTEVTVPPVPQVYAKVYNNIVSPLEAPEGITVDSNHVPSEYSQVYTMKATGYYSPRGKGASGLGLYYGTFAVDPTLIPYGTKVYIVSTDGKFVYGWAIATDTGAFIHSNRMQVDLFYETYEESAANGAKEVYVYVP</sequence>
<dbReference type="EMBL" id="DWWA01000007">
    <property type="protein sequence ID" value="HJC71362.1"/>
    <property type="molecule type" value="Genomic_DNA"/>
</dbReference>
<dbReference type="Pfam" id="PF03990">
    <property type="entry name" value="DUF348"/>
    <property type="match status" value="1"/>
</dbReference>
<dbReference type="SUPFAM" id="SSF50685">
    <property type="entry name" value="Barwin-like endoglucanases"/>
    <property type="match status" value="1"/>
</dbReference>
<evidence type="ECO:0000259" key="3">
    <source>
        <dbReference type="PROSITE" id="PS51109"/>
    </source>
</evidence>
<dbReference type="PANTHER" id="PTHR39160">
    <property type="entry name" value="CELL WALL-BINDING PROTEIN YOCH"/>
    <property type="match status" value="1"/>
</dbReference>
<evidence type="ECO:0000256" key="2">
    <source>
        <dbReference type="SAM" id="SignalP"/>
    </source>
</evidence>
<dbReference type="Gene3D" id="2.40.40.10">
    <property type="entry name" value="RlpA-like domain"/>
    <property type="match status" value="1"/>
</dbReference>
<feature type="signal peptide" evidence="2">
    <location>
        <begin position="1"/>
        <end position="23"/>
    </location>
</feature>
<dbReference type="CDD" id="cd14667">
    <property type="entry name" value="3D_containing_proteins"/>
    <property type="match status" value="1"/>
</dbReference>
<reference evidence="4" key="2">
    <citation type="submission" date="2021-04" db="EMBL/GenBank/DDBJ databases">
        <authorList>
            <person name="Gilroy R."/>
        </authorList>
    </citation>
    <scope>NUCLEOTIDE SEQUENCE</scope>
    <source>
        <strain evidence="4">5933</strain>
    </source>
</reference>
<dbReference type="GO" id="GO:0009254">
    <property type="term" value="P:peptidoglycan turnover"/>
    <property type="evidence" value="ECO:0007669"/>
    <property type="project" value="InterPro"/>
</dbReference>
<evidence type="ECO:0000313" key="5">
    <source>
        <dbReference type="Proteomes" id="UP000823918"/>
    </source>
</evidence>
<dbReference type="PROSITE" id="PS51109">
    <property type="entry name" value="G5"/>
    <property type="match status" value="1"/>
</dbReference>
<dbReference type="PANTHER" id="PTHR39160:SF4">
    <property type="entry name" value="RESUSCITATION-PROMOTING FACTOR RPFB"/>
    <property type="match status" value="1"/>
</dbReference>
<dbReference type="GO" id="GO:0019867">
    <property type="term" value="C:outer membrane"/>
    <property type="evidence" value="ECO:0007669"/>
    <property type="project" value="InterPro"/>
</dbReference>
<dbReference type="InterPro" id="IPR051933">
    <property type="entry name" value="Resuscitation_pf_RpfB"/>
</dbReference>
<proteinExistence type="predicted"/>
<protein>
    <submittedName>
        <fullName evidence="4">G5 domain-containing protein</fullName>
    </submittedName>
</protein>
<dbReference type="Proteomes" id="UP000823918">
    <property type="component" value="Unassembled WGS sequence"/>
</dbReference>
<dbReference type="Gene3D" id="2.20.230.10">
    <property type="entry name" value="Resuscitation-promoting factor rpfb"/>
    <property type="match status" value="1"/>
</dbReference>
<dbReference type="Pfam" id="PF06725">
    <property type="entry name" value="3D"/>
    <property type="match status" value="1"/>
</dbReference>